<evidence type="ECO:0000256" key="9">
    <source>
        <dbReference type="HAMAP-Rule" id="MF_00237"/>
    </source>
</evidence>
<evidence type="ECO:0000256" key="8">
    <source>
        <dbReference type="ARBA" id="ARBA00023136"/>
    </source>
</evidence>
<comment type="subunit">
    <text evidence="9">The Tat system comprises two distinct complexes: a TatABC complex, containing multiple copies of TatA, TatB and TatC subunits, and a separate TatA complex, containing only TatA subunits. Substrates initially bind to the TatABC complex, which probably triggers association of the separate TatA complex to form the active translocon.</text>
</comment>
<evidence type="ECO:0000256" key="10">
    <source>
        <dbReference type="SAM" id="MobiDB-lite"/>
    </source>
</evidence>
<proteinExistence type="inferred from homology"/>
<evidence type="ECO:0000256" key="1">
    <source>
        <dbReference type="ARBA" id="ARBA00004167"/>
    </source>
</evidence>
<dbReference type="PRINTS" id="PR01506">
    <property type="entry name" value="TATBPROTEIN"/>
</dbReference>
<dbReference type="PANTHER" id="PTHR33162">
    <property type="entry name" value="SEC-INDEPENDENT PROTEIN TRANSLOCASE PROTEIN TATA, CHLOROPLASTIC"/>
    <property type="match status" value="1"/>
</dbReference>
<dbReference type="Gene3D" id="1.20.5.3310">
    <property type="match status" value="1"/>
</dbReference>
<evidence type="ECO:0000256" key="3">
    <source>
        <dbReference type="ARBA" id="ARBA00022475"/>
    </source>
</evidence>
<dbReference type="RefSeq" id="WP_311690537.1">
    <property type="nucleotide sequence ID" value="NZ_JAVRHL010000002.1"/>
</dbReference>
<reference evidence="12 13" key="1">
    <citation type="submission" date="2023-09" db="EMBL/GenBank/DDBJ databases">
        <authorList>
            <person name="Rey-Velasco X."/>
        </authorList>
    </citation>
    <scope>NUCLEOTIDE SEQUENCE [LARGE SCALE GENOMIC DNA]</scope>
    <source>
        <strain evidence="12 13">F158</strain>
    </source>
</reference>
<feature type="compositionally biased region" description="Low complexity" evidence="10">
    <location>
        <begin position="97"/>
        <end position="113"/>
    </location>
</feature>
<feature type="region of interest" description="Disordered" evidence="10">
    <location>
        <begin position="86"/>
        <end position="185"/>
    </location>
</feature>
<protein>
    <recommendedName>
        <fullName evidence="9">Sec-independent protein translocase protein TatB</fullName>
    </recommendedName>
</protein>
<dbReference type="HAMAP" id="MF_00237">
    <property type="entry name" value="TatB"/>
    <property type="match status" value="1"/>
</dbReference>
<evidence type="ECO:0000256" key="4">
    <source>
        <dbReference type="ARBA" id="ARBA00022692"/>
    </source>
</evidence>
<evidence type="ECO:0000256" key="6">
    <source>
        <dbReference type="ARBA" id="ARBA00022989"/>
    </source>
</evidence>
<keyword evidence="13" id="KW-1185">Reference proteome</keyword>
<feature type="transmembrane region" description="Helical" evidence="11">
    <location>
        <begin position="6"/>
        <end position="32"/>
    </location>
</feature>
<accession>A0ABU3DG77</accession>
<dbReference type="NCBIfam" id="TIGR01410">
    <property type="entry name" value="tatB"/>
    <property type="match status" value="1"/>
</dbReference>
<dbReference type="PANTHER" id="PTHR33162:SF1">
    <property type="entry name" value="SEC-INDEPENDENT PROTEIN TRANSLOCASE PROTEIN TATA, CHLOROPLASTIC"/>
    <property type="match status" value="1"/>
</dbReference>
<comment type="subcellular location">
    <subcellularLocation>
        <location evidence="9">Cell membrane</location>
        <topology evidence="9">Single-pass membrane protein</topology>
    </subcellularLocation>
    <subcellularLocation>
        <location evidence="1">Membrane</location>
        <topology evidence="1">Single-pass membrane protein</topology>
    </subcellularLocation>
</comment>
<comment type="function">
    <text evidence="9">Part of the twin-arginine translocation (Tat) system that transports large folded proteins containing a characteristic twin-arginine motif in their signal peptide across membranes. Together with TatC, TatB is part of a receptor directly interacting with Tat signal peptides. TatB may form an oligomeric binding site that transiently accommodates folded Tat precursor proteins before their translocation.</text>
</comment>
<keyword evidence="7 9" id="KW-0811">Translocation</keyword>
<evidence type="ECO:0000313" key="13">
    <source>
        <dbReference type="Proteomes" id="UP001265259"/>
    </source>
</evidence>
<sequence length="185" mass="19449">MLDIGWSELLVIGVVALIVVGPKDLPVLFRTLGQFTGKMKRMAREFTSAMEDAADQSGMKDVQRDLRSMTNPKKMGVDALKKATKFDPFGEHDAETGKTGAGSKAAARSAAGSDGEDRAVKAAQMREAAATEAQDRIDAEAASDLPEADEERALPEGSSFAAPSSIEPAPADAPQTPEKADGTRG</sequence>
<keyword evidence="5 9" id="KW-0653">Protein transport</keyword>
<comment type="similarity">
    <text evidence="9">Belongs to the TatB family.</text>
</comment>
<name>A0ABU3DG77_9RHOB</name>
<evidence type="ECO:0000256" key="7">
    <source>
        <dbReference type="ARBA" id="ARBA00023010"/>
    </source>
</evidence>
<feature type="compositionally biased region" description="Low complexity" evidence="10">
    <location>
        <begin position="122"/>
        <end position="132"/>
    </location>
</feature>
<keyword evidence="8 9" id="KW-0472">Membrane</keyword>
<evidence type="ECO:0000313" key="12">
    <source>
        <dbReference type="EMBL" id="MDT0682717.1"/>
    </source>
</evidence>
<keyword evidence="3 9" id="KW-1003">Cell membrane</keyword>
<keyword evidence="2 9" id="KW-0813">Transport</keyword>
<evidence type="ECO:0000256" key="2">
    <source>
        <dbReference type="ARBA" id="ARBA00022448"/>
    </source>
</evidence>
<evidence type="ECO:0000256" key="11">
    <source>
        <dbReference type="SAM" id="Phobius"/>
    </source>
</evidence>
<evidence type="ECO:0000256" key="5">
    <source>
        <dbReference type="ARBA" id="ARBA00022927"/>
    </source>
</evidence>
<dbReference type="InterPro" id="IPR003369">
    <property type="entry name" value="TatA/B/E"/>
</dbReference>
<organism evidence="12 13">
    <name type="scientific">Tropicimonas omnivorans</name>
    <dbReference type="NCBI Taxonomy" id="3075590"/>
    <lineage>
        <taxon>Bacteria</taxon>
        <taxon>Pseudomonadati</taxon>
        <taxon>Pseudomonadota</taxon>
        <taxon>Alphaproteobacteria</taxon>
        <taxon>Rhodobacterales</taxon>
        <taxon>Roseobacteraceae</taxon>
        <taxon>Tropicimonas</taxon>
    </lineage>
</organism>
<dbReference type="Pfam" id="PF02416">
    <property type="entry name" value="TatA_B_E"/>
    <property type="match status" value="1"/>
</dbReference>
<gene>
    <name evidence="9 12" type="primary">tatB</name>
    <name evidence="12" type="ORF">RM543_08465</name>
</gene>
<dbReference type="EMBL" id="JAVRHL010000002">
    <property type="protein sequence ID" value="MDT0682717.1"/>
    <property type="molecule type" value="Genomic_DNA"/>
</dbReference>
<dbReference type="Proteomes" id="UP001265259">
    <property type="component" value="Unassembled WGS sequence"/>
</dbReference>
<feature type="compositionally biased region" description="Basic and acidic residues" evidence="10">
    <location>
        <begin position="86"/>
        <end position="96"/>
    </location>
</feature>
<keyword evidence="6 9" id="KW-1133">Transmembrane helix</keyword>
<keyword evidence="4 9" id="KW-0812">Transmembrane</keyword>
<comment type="caution">
    <text evidence="12">The sequence shown here is derived from an EMBL/GenBank/DDBJ whole genome shotgun (WGS) entry which is preliminary data.</text>
</comment>
<dbReference type="InterPro" id="IPR018448">
    <property type="entry name" value="TatB"/>
</dbReference>